<protein>
    <submittedName>
        <fullName evidence="3">Uncharacterized protein</fullName>
    </submittedName>
</protein>
<organism evidence="3 4">
    <name type="scientific">Trichostrongylus colubriformis</name>
    <name type="common">Black scour worm</name>
    <dbReference type="NCBI Taxonomy" id="6319"/>
    <lineage>
        <taxon>Eukaryota</taxon>
        <taxon>Metazoa</taxon>
        <taxon>Ecdysozoa</taxon>
        <taxon>Nematoda</taxon>
        <taxon>Chromadorea</taxon>
        <taxon>Rhabditida</taxon>
        <taxon>Rhabditina</taxon>
        <taxon>Rhabditomorpha</taxon>
        <taxon>Strongyloidea</taxon>
        <taxon>Trichostrongylidae</taxon>
        <taxon>Trichostrongylus</taxon>
    </lineage>
</organism>
<dbReference type="PANTHER" id="PTHR28592:SF1">
    <property type="entry name" value="ARMADILLO REPEAT-CONTAINING PROTEIN 1"/>
    <property type="match status" value="1"/>
</dbReference>
<dbReference type="EMBL" id="WIXE01016039">
    <property type="protein sequence ID" value="KAK5972992.1"/>
    <property type="molecule type" value="Genomic_DNA"/>
</dbReference>
<dbReference type="PANTHER" id="PTHR28592">
    <property type="entry name" value="ARMADILLO REPEAT-CONTAINING PROTEIN 1"/>
    <property type="match status" value="1"/>
</dbReference>
<gene>
    <name evidence="2" type="ORF">GCK32_016968</name>
    <name evidence="3" type="ORF">GCK32_016991</name>
</gene>
<dbReference type="EMBL" id="WIXE01002845">
    <property type="protein sequence ID" value="KAK5984459.1"/>
    <property type="molecule type" value="Genomic_DNA"/>
</dbReference>
<accession>A0AAN8FWF1</accession>
<evidence type="ECO:0000313" key="3">
    <source>
        <dbReference type="EMBL" id="KAK5984459.1"/>
    </source>
</evidence>
<reference evidence="3 4" key="1">
    <citation type="submission" date="2019-10" db="EMBL/GenBank/DDBJ databases">
        <title>Assembly and Annotation for the nematode Trichostrongylus colubriformis.</title>
        <authorList>
            <person name="Martin J."/>
        </authorList>
    </citation>
    <scope>NUCLEOTIDE SEQUENCE [LARGE SCALE GENOMIC DNA]</scope>
    <source>
        <strain evidence="3">G859</strain>
        <tissue evidence="3">Whole worm</tissue>
    </source>
</reference>
<evidence type="ECO:0000256" key="1">
    <source>
        <dbReference type="SAM" id="MobiDB-lite"/>
    </source>
</evidence>
<evidence type="ECO:0000313" key="4">
    <source>
        <dbReference type="Proteomes" id="UP001331761"/>
    </source>
</evidence>
<evidence type="ECO:0000313" key="2">
    <source>
        <dbReference type="EMBL" id="KAK5972992.1"/>
    </source>
</evidence>
<sequence length="211" mass="23629">MGDADQEKVISTLKAYLKLCAKPNHRPLILKDQTILHVLKSFLEDDRVVVMTYLVKILLYLSENAEDALVLSNVEGLEGNLSAAAEKSFPPNIVYNILIIVSRLKSAQDKVLRNKRIPDDPPPAPSGDSCVGGGGTIPRKFVSRKSKQLIYEFDELWEELKNEIERRVLAKKGVISIYFSTPTNRATIRTVLTVDAKVSQYLFVRCKDVAV</sequence>
<proteinExistence type="predicted"/>
<dbReference type="Proteomes" id="UP001331761">
    <property type="component" value="Unassembled WGS sequence"/>
</dbReference>
<feature type="region of interest" description="Disordered" evidence="1">
    <location>
        <begin position="114"/>
        <end position="133"/>
    </location>
</feature>
<keyword evidence="4" id="KW-1185">Reference proteome</keyword>
<comment type="caution">
    <text evidence="3">The sequence shown here is derived from an EMBL/GenBank/DDBJ whole genome shotgun (WGS) entry which is preliminary data.</text>
</comment>
<name>A0AAN8FWF1_TRICO</name>
<dbReference type="AlphaFoldDB" id="A0AAN8FWF1"/>